<dbReference type="GO" id="GO:0001673">
    <property type="term" value="C:male germ cell nucleus"/>
    <property type="evidence" value="ECO:0007669"/>
    <property type="project" value="TreeGrafter"/>
</dbReference>
<feature type="region of interest" description="Disordered" evidence="1">
    <location>
        <begin position="39"/>
        <end position="60"/>
    </location>
</feature>
<dbReference type="Pfam" id="PF05483">
    <property type="entry name" value="SCP-1"/>
    <property type="match status" value="1"/>
</dbReference>
<dbReference type="GO" id="GO:0000802">
    <property type="term" value="C:transverse filament"/>
    <property type="evidence" value="ECO:0007669"/>
    <property type="project" value="TreeGrafter"/>
</dbReference>
<evidence type="ECO:0000313" key="3">
    <source>
        <dbReference type="Proteomes" id="UP000335636"/>
    </source>
</evidence>
<dbReference type="Proteomes" id="UP000335636">
    <property type="component" value="Unassembled WGS sequence"/>
</dbReference>
<gene>
    <name evidence="2" type="ORF">MONAX_5E035001</name>
</gene>
<feature type="non-terminal residue" evidence="2">
    <location>
        <position position="1"/>
    </location>
</feature>
<dbReference type="GO" id="GO:0000801">
    <property type="term" value="C:central element"/>
    <property type="evidence" value="ECO:0007669"/>
    <property type="project" value="TreeGrafter"/>
</dbReference>
<name>A0A5E4D3P1_MARMO</name>
<organism evidence="2 3">
    <name type="scientific">Marmota monax</name>
    <name type="common">Woodchuck</name>
    <dbReference type="NCBI Taxonomy" id="9995"/>
    <lineage>
        <taxon>Eukaryota</taxon>
        <taxon>Metazoa</taxon>
        <taxon>Chordata</taxon>
        <taxon>Craniata</taxon>
        <taxon>Vertebrata</taxon>
        <taxon>Euteleostomi</taxon>
        <taxon>Mammalia</taxon>
        <taxon>Eutheria</taxon>
        <taxon>Euarchontoglires</taxon>
        <taxon>Glires</taxon>
        <taxon>Rodentia</taxon>
        <taxon>Sciuromorpha</taxon>
        <taxon>Sciuridae</taxon>
        <taxon>Xerinae</taxon>
        <taxon>Marmotini</taxon>
        <taxon>Marmota</taxon>
    </lineage>
</organism>
<feature type="compositionally biased region" description="Basic and acidic residues" evidence="1">
    <location>
        <begin position="39"/>
        <end position="54"/>
    </location>
</feature>
<accession>A0A5E4D3P1</accession>
<reference evidence="2" key="1">
    <citation type="submission" date="2019-04" db="EMBL/GenBank/DDBJ databases">
        <authorList>
            <person name="Alioto T."/>
            <person name="Alioto T."/>
        </authorList>
    </citation>
    <scope>NUCLEOTIDE SEQUENCE [LARGE SCALE GENOMIC DNA]</scope>
</reference>
<dbReference type="PANTHER" id="PTHR46918">
    <property type="entry name" value="SYNAPTONEMAL COMPLEX PROTEIN 1"/>
    <property type="match status" value="1"/>
</dbReference>
<keyword evidence="3" id="KW-1185">Reference proteome</keyword>
<evidence type="ECO:0000313" key="2">
    <source>
        <dbReference type="EMBL" id="VTJ88774.1"/>
    </source>
</evidence>
<sequence length="60" mass="6961">NKALKKKGTAESKELNAYEIKVSKLELELENAKQKFEEMSDNYQKEIEDKKISEDNLLGE</sequence>
<dbReference type="GO" id="GO:0000711">
    <property type="term" value="P:meiotic DNA repair synthesis"/>
    <property type="evidence" value="ECO:0007669"/>
    <property type="project" value="TreeGrafter"/>
</dbReference>
<dbReference type="EMBL" id="CABDUW010003147">
    <property type="protein sequence ID" value="VTJ88774.1"/>
    <property type="molecule type" value="Genomic_DNA"/>
</dbReference>
<feature type="non-terminal residue" evidence="2">
    <location>
        <position position="60"/>
    </location>
</feature>
<dbReference type="GO" id="GO:0003690">
    <property type="term" value="F:double-stranded DNA binding"/>
    <property type="evidence" value="ECO:0007669"/>
    <property type="project" value="TreeGrafter"/>
</dbReference>
<comment type="caution">
    <text evidence="2">The sequence shown here is derived from an EMBL/GenBank/DDBJ whole genome shotgun (WGS) entry which is preliminary data.</text>
</comment>
<dbReference type="AlphaFoldDB" id="A0A5E4D3P1"/>
<protein>
    <submittedName>
        <fullName evidence="2">Uncharacterized protein</fullName>
    </submittedName>
</protein>
<dbReference type="PANTHER" id="PTHR46918:SF1">
    <property type="entry name" value="SYNAPTONEMAL COMPLEX PROTEIN 1"/>
    <property type="match status" value="1"/>
</dbReference>
<dbReference type="GO" id="GO:0051878">
    <property type="term" value="P:lateral element assembly"/>
    <property type="evidence" value="ECO:0007669"/>
    <property type="project" value="TreeGrafter"/>
</dbReference>
<dbReference type="GO" id="GO:0051026">
    <property type="term" value="P:chiasma assembly"/>
    <property type="evidence" value="ECO:0007669"/>
    <property type="project" value="TreeGrafter"/>
</dbReference>
<dbReference type="InterPro" id="IPR008827">
    <property type="entry name" value="SYCP1"/>
</dbReference>
<evidence type="ECO:0000256" key="1">
    <source>
        <dbReference type="SAM" id="MobiDB-lite"/>
    </source>
</evidence>
<proteinExistence type="predicted"/>